<protein>
    <submittedName>
        <fullName evidence="2">DNA damage-inducible protein D</fullName>
    </submittedName>
</protein>
<gene>
    <name evidence="2" type="ORF">EQG68_02845</name>
</gene>
<keyword evidence="3" id="KW-1185">Reference proteome</keyword>
<evidence type="ECO:0000313" key="3">
    <source>
        <dbReference type="Proteomes" id="UP000289734"/>
    </source>
</evidence>
<sequence>MEKNTITKLNKRFEEYAYEQDGIEYWLARELQELLGYADWRNFVNAINKAKESCETTGEEVSDHFVDVNKMVKIGSGAERKQEDIMLTRYACYLIAQNGDPKKEQIAFAQSYFAIQTRKQELLEERIQLMERLQAREKLAATETELSKNIYERGVDNSGFARIRSKGDWAMFGGYNTSDMKRKLGIKENRPLADFLPTITITAKQLATEITNFNVKKNNLKGENTITTEHVKNNKDVRSLLGKSGIKPEELPAEEDIKKLERRVKTLDKQIAKKNLKGKKNNEE</sequence>
<dbReference type="AlphaFoldDB" id="A0A4Q1KZQ7"/>
<evidence type="ECO:0000313" key="2">
    <source>
        <dbReference type="EMBL" id="RXR34864.1"/>
    </source>
</evidence>
<evidence type="ECO:0000259" key="1">
    <source>
        <dbReference type="Pfam" id="PF02498"/>
    </source>
</evidence>
<reference evidence="3" key="1">
    <citation type="submission" date="2019-01" db="EMBL/GenBank/DDBJ databases">
        <title>Cytophagaceae bacterium strain CAR-16.</title>
        <authorList>
            <person name="Chen W.-M."/>
        </authorList>
    </citation>
    <scope>NUCLEOTIDE SEQUENCE [LARGE SCALE GENOMIC DNA]</scope>
    <source>
        <strain evidence="3">ICH-30</strain>
    </source>
</reference>
<dbReference type="Pfam" id="PF02498">
    <property type="entry name" value="Bro-N"/>
    <property type="match status" value="1"/>
</dbReference>
<accession>A0A4Q1KZQ7</accession>
<dbReference type="Proteomes" id="UP000289734">
    <property type="component" value="Unassembled WGS sequence"/>
</dbReference>
<dbReference type="OrthoDB" id="9803893at2"/>
<name>A0A4Q1KZQ7_9FLAO</name>
<dbReference type="NCBIfam" id="NF008573">
    <property type="entry name" value="PRK11525.1"/>
    <property type="match status" value="1"/>
</dbReference>
<organism evidence="2 3">
    <name type="scientific">Flavobacterium piscinae</name>
    <dbReference type="NCBI Taxonomy" id="2506424"/>
    <lineage>
        <taxon>Bacteria</taxon>
        <taxon>Pseudomonadati</taxon>
        <taxon>Bacteroidota</taxon>
        <taxon>Flavobacteriia</taxon>
        <taxon>Flavobacteriales</taxon>
        <taxon>Flavobacteriaceae</taxon>
        <taxon>Flavobacterium</taxon>
    </lineage>
</organism>
<dbReference type="RefSeq" id="WP_129463271.1">
    <property type="nucleotide sequence ID" value="NZ_SBKQ01000002.1"/>
</dbReference>
<dbReference type="InterPro" id="IPR003497">
    <property type="entry name" value="BRO_N_domain"/>
</dbReference>
<dbReference type="EMBL" id="SBKQ01000002">
    <property type="protein sequence ID" value="RXR34864.1"/>
    <property type="molecule type" value="Genomic_DNA"/>
</dbReference>
<proteinExistence type="predicted"/>
<feature type="domain" description="Bro-N" evidence="1">
    <location>
        <begin position="20"/>
        <end position="108"/>
    </location>
</feature>
<comment type="caution">
    <text evidence="2">The sequence shown here is derived from an EMBL/GenBank/DDBJ whole genome shotgun (WGS) entry which is preliminary data.</text>
</comment>